<feature type="compositionally biased region" description="Low complexity" evidence="1">
    <location>
        <begin position="180"/>
        <end position="192"/>
    </location>
</feature>
<accession>A0A9P5ZSX4</accession>
<feature type="region of interest" description="Disordered" evidence="1">
    <location>
        <begin position="175"/>
        <end position="205"/>
    </location>
</feature>
<gene>
    <name evidence="2" type="ORF">BDN71DRAFT_1432699</name>
</gene>
<evidence type="ECO:0000313" key="3">
    <source>
        <dbReference type="Proteomes" id="UP000807025"/>
    </source>
</evidence>
<keyword evidence="3" id="KW-1185">Reference proteome</keyword>
<protein>
    <submittedName>
        <fullName evidence="2">Uncharacterized protein</fullName>
    </submittedName>
</protein>
<comment type="caution">
    <text evidence="2">The sequence shown here is derived from an EMBL/GenBank/DDBJ whole genome shotgun (WGS) entry which is preliminary data.</text>
</comment>
<dbReference type="EMBL" id="MU154590">
    <property type="protein sequence ID" value="KAF9493106.1"/>
    <property type="molecule type" value="Genomic_DNA"/>
</dbReference>
<evidence type="ECO:0000313" key="2">
    <source>
        <dbReference type="EMBL" id="KAF9493106.1"/>
    </source>
</evidence>
<organism evidence="2 3">
    <name type="scientific">Pleurotus eryngii</name>
    <name type="common">Boletus of the steppes</name>
    <dbReference type="NCBI Taxonomy" id="5323"/>
    <lineage>
        <taxon>Eukaryota</taxon>
        <taxon>Fungi</taxon>
        <taxon>Dikarya</taxon>
        <taxon>Basidiomycota</taxon>
        <taxon>Agaricomycotina</taxon>
        <taxon>Agaricomycetes</taxon>
        <taxon>Agaricomycetidae</taxon>
        <taxon>Agaricales</taxon>
        <taxon>Pleurotineae</taxon>
        <taxon>Pleurotaceae</taxon>
        <taxon>Pleurotus</taxon>
    </lineage>
</organism>
<feature type="compositionally biased region" description="Basic and acidic residues" evidence="1">
    <location>
        <begin position="218"/>
        <end position="240"/>
    </location>
</feature>
<proteinExistence type="predicted"/>
<evidence type="ECO:0000256" key="1">
    <source>
        <dbReference type="SAM" id="MobiDB-lite"/>
    </source>
</evidence>
<reference evidence="2" key="1">
    <citation type="submission" date="2020-11" db="EMBL/GenBank/DDBJ databases">
        <authorList>
            <consortium name="DOE Joint Genome Institute"/>
            <person name="Ahrendt S."/>
            <person name="Riley R."/>
            <person name="Andreopoulos W."/>
            <person name="Labutti K."/>
            <person name="Pangilinan J."/>
            <person name="Ruiz-Duenas F.J."/>
            <person name="Barrasa J.M."/>
            <person name="Sanchez-Garcia M."/>
            <person name="Camarero S."/>
            <person name="Miyauchi S."/>
            <person name="Serrano A."/>
            <person name="Linde D."/>
            <person name="Babiker R."/>
            <person name="Drula E."/>
            <person name="Ayuso-Fernandez I."/>
            <person name="Pacheco R."/>
            <person name="Padilla G."/>
            <person name="Ferreira P."/>
            <person name="Barriuso J."/>
            <person name="Kellner H."/>
            <person name="Castanera R."/>
            <person name="Alfaro M."/>
            <person name="Ramirez L."/>
            <person name="Pisabarro A.G."/>
            <person name="Kuo A."/>
            <person name="Tritt A."/>
            <person name="Lipzen A."/>
            <person name="He G."/>
            <person name="Yan M."/>
            <person name="Ng V."/>
            <person name="Cullen D."/>
            <person name="Martin F."/>
            <person name="Rosso M.-N."/>
            <person name="Henrissat B."/>
            <person name="Hibbett D."/>
            <person name="Martinez A.T."/>
            <person name="Grigoriev I.V."/>
        </authorList>
    </citation>
    <scope>NUCLEOTIDE SEQUENCE</scope>
    <source>
        <strain evidence="2">ATCC 90797</strain>
    </source>
</reference>
<dbReference type="Proteomes" id="UP000807025">
    <property type="component" value="Unassembled WGS sequence"/>
</dbReference>
<name>A0A9P5ZSX4_PLEER</name>
<dbReference type="AlphaFoldDB" id="A0A9P5ZSX4"/>
<dbReference type="OrthoDB" id="3364132at2759"/>
<feature type="region of interest" description="Disordered" evidence="1">
    <location>
        <begin position="217"/>
        <end position="240"/>
    </location>
</feature>
<sequence length="240" mass="26104">MAPPQYHRRPDFGQPKQANDISTWIEIEGVPTQEYSIEVTKDEEDRAVVTCWIVSEEGKTFGVHFRDKCCCVPIQGTLRVDGASMGGLVLEPAQNSRPSEISGAIKDMPISASENSPFVFFQNPHDCTASSVAPFLWGTSPREGSGATDSREVQESWTTLHQCAPLELLRARGIAPRPSPTESASASPTCSPDPGARSARANAGEINLLKQQSLLIQKRLDEMDSPRGVKREPDASSKTP</sequence>